<evidence type="ECO:0000313" key="1">
    <source>
        <dbReference type="EMBL" id="MBH8589603.1"/>
    </source>
</evidence>
<dbReference type="EMBL" id="JAECVU010000009">
    <property type="protein sequence ID" value="MBH8589603.1"/>
    <property type="molecule type" value="Genomic_DNA"/>
</dbReference>
<name>A0ABS0QJZ2_THEVU</name>
<proteinExistence type="predicted"/>
<reference evidence="1 2" key="1">
    <citation type="submission" date="2020-12" db="EMBL/GenBank/DDBJ databases">
        <title>WGS of Thermoactinomyces spp.</title>
        <authorList>
            <person name="Cheng K."/>
        </authorList>
    </citation>
    <scope>NUCLEOTIDE SEQUENCE [LARGE SCALE GENOMIC DNA]</scope>
    <source>
        <strain evidence="2">CICC 10650\ACCC 41061</strain>
    </source>
</reference>
<dbReference type="Proteomes" id="UP000641910">
    <property type="component" value="Unassembled WGS sequence"/>
</dbReference>
<gene>
    <name evidence="1" type="ORF">I8U22_12375</name>
</gene>
<sequence>MATKALLRKQEGCKIKIIFLKKLLTKDVERGNLLIVTDEDERKIKKSLAIWLGI</sequence>
<comment type="caution">
    <text evidence="1">The sequence shown here is derived from an EMBL/GenBank/DDBJ whole genome shotgun (WGS) entry which is preliminary data.</text>
</comment>
<dbReference type="RefSeq" id="WP_170151267.1">
    <property type="nucleotide sequence ID" value="NZ_JACEIS010000013.1"/>
</dbReference>
<keyword evidence="2" id="KW-1185">Reference proteome</keyword>
<protein>
    <submittedName>
        <fullName evidence="1">Uncharacterized protein</fullName>
    </submittedName>
</protein>
<accession>A0ABS0QJZ2</accession>
<evidence type="ECO:0000313" key="2">
    <source>
        <dbReference type="Proteomes" id="UP000641910"/>
    </source>
</evidence>
<organism evidence="1 2">
    <name type="scientific">Thermoactinomyces vulgaris</name>
    <dbReference type="NCBI Taxonomy" id="2026"/>
    <lineage>
        <taxon>Bacteria</taxon>
        <taxon>Bacillati</taxon>
        <taxon>Bacillota</taxon>
        <taxon>Bacilli</taxon>
        <taxon>Bacillales</taxon>
        <taxon>Thermoactinomycetaceae</taxon>
        <taxon>Thermoactinomyces</taxon>
    </lineage>
</organism>